<dbReference type="GO" id="GO:0006015">
    <property type="term" value="P:5-phosphoribose 1-diphosphate biosynthetic process"/>
    <property type="evidence" value="ECO:0007669"/>
    <property type="project" value="UniProtKB-UniRule"/>
</dbReference>
<keyword evidence="4 6" id="KW-0547">Nucleotide-binding</keyword>
<dbReference type="NCBIfam" id="TIGR02322">
    <property type="entry name" value="phosphon_PhnN"/>
    <property type="match status" value="1"/>
</dbReference>
<dbReference type="InterPro" id="IPR027417">
    <property type="entry name" value="P-loop_NTPase"/>
</dbReference>
<dbReference type="SUPFAM" id="SSF52540">
    <property type="entry name" value="P-loop containing nucleoside triphosphate hydrolases"/>
    <property type="match status" value="1"/>
</dbReference>
<dbReference type="InterPro" id="IPR012699">
    <property type="entry name" value="PhnN"/>
</dbReference>
<evidence type="ECO:0000256" key="4">
    <source>
        <dbReference type="ARBA" id="ARBA00022741"/>
    </source>
</evidence>
<sequence>MLIAVVGPSGAGKDTLMDRARAAFADDPRYVFARRVITRPADAGGEAHEAVSEAEFDARLPGFALHWSAHGLRYAIPGSIKTAIAAGRVVIANLSRGVLAEAAARYRLRVLLITAPVAVRAARLAARGREEAADVAARLAREAPLPEGLDVVTVMNDATPEEGAARVVDALNRAAEDARR</sequence>
<protein>
    <recommendedName>
        <fullName evidence="6">Ribose 1,5-bisphosphate phosphokinase PhnN</fullName>
        <ecNumber evidence="6">2.7.4.23</ecNumber>
    </recommendedName>
    <alternativeName>
        <fullName evidence="6">Ribose 1,5-bisphosphokinase</fullName>
    </alternativeName>
</protein>
<reference evidence="7" key="2">
    <citation type="journal article" date="2021" name="Syst. Appl. Microbiol.">
        <title>Roseomonas hellenica sp. nov., isolated from roots of wild-growing Alkanna tinctoria.</title>
        <authorList>
            <person name="Rat A."/>
            <person name="Naranjo H.D."/>
            <person name="Lebbe L."/>
            <person name="Cnockaert M."/>
            <person name="Krigas N."/>
            <person name="Grigoriadou K."/>
            <person name="Maloupa E."/>
            <person name="Willems A."/>
        </authorList>
    </citation>
    <scope>NUCLEOTIDE SEQUENCE</scope>
    <source>
        <strain evidence="7">LMG 28251</strain>
    </source>
</reference>
<name>A0AAF1KNT2_9PROT</name>
<comment type="function">
    <text evidence="6">Catalyzes the phosphorylation of ribose 1,5-bisphosphate to 5-phospho-D-ribosyl alpha-1-diphosphate (PRPP).</text>
</comment>
<evidence type="ECO:0000313" key="8">
    <source>
        <dbReference type="Proteomes" id="UP001196068"/>
    </source>
</evidence>
<dbReference type="GO" id="GO:0005524">
    <property type="term" value="F:ATP binding"/>
    <property type="evidence" value="ECO:0007669"/>
    <property type="project" value="UniProtKB-KW"/>
</dbReference>
<dbReference type="HAMAP" id="MF_00836">
    <property type="entry name" value="PhnN"/>
    <property type="match status" value="1"/>
</dbReference>
<dbReference type="EC" id="2.7.4.23" evidence="6"/>
<dbReference type="GO" id="GO:0033863">
    <property type="term" value="F:ribose 1,5-bisphosphate phosphokinase activity"/>
    <property type="evidence" value="ECO:0007669"/>
    <property type="project" value="UniProtKB-UniRule"/>
</dbReference>
<evidence type="ECO:0000256" key="5">
    <source>
        <dbReference type="ARBA" id="ARBA00022840"/>
    </source>
</evidence>
<comment type="catalytic activity">
    <reaction evidence="1 6">
        <text>alpha-D-ribose 1,5-bisphosphate + ATP = 5-phospho-alpha-D-ribose 1-diphosphate + ADP</text>
        <dbReference type="Rhea" id="RHEA:20109"/>
        <dbReference type="ChEBI" id="CHEBI:30616"/>
        <dbReference type="ChEBI" id="CHEBI:58017"/>
        <dbReference type="ChEBI" id="CHEBI:68688"/>
        <dbReference type="ChEBI" id="CHEBI:456216"/>
        <dbReference type="EC" id="2.7.4.23"/>
    </reaction>
</comment>
<dbReference type="RefSeq" id="WP_211873827.1">
    <property type="nucleotide sequence ID" value="NZ_JAAEDH010000007.1"/>
</dbReference>
<comment type="caution">
    <text evidence="7">The sequence shown here is derived from an EMBL/GenBank/DDBJ whole genome shotgun (WGS) entry which is preliminary data.</text>
</comment>
<evidence type="ECO:0000256" key="2">
    <source>
        <dbReference type="ARBA" id="ARBA00005069"/>
    </source>
</evidence>
<evidence type="ECO:0000256" key="1">
    <source>
        <dbReference type="ARBA" id="ARBA00000373"/>
    </source>
</evidence>
<dbReference type="Proteomes" id="UP001196068">
    <property type="component" value="Unassembled WGS sequence"/>
</dbReference>
<evidence type="ECO:0000256" key="6">
    <source>
        <dbReference type="HAMAP-Rule" id="MF_00836"/>
    </source>
</evidence>
<keyword evidence="3 6" id="KW-0808">Transferase</keyword>
<dbReference type="AlphaFoldDB" id="A0AAF1KNT2"/>
<feature type="binding site" evidence="6">
    <location>
        <begin position="7"/>
        <end position="14"/>
    </location>
    <ligand>
        <name>ATP</name>
        <dbReference type="ChEBI" id="CHEBI:30616"/>
    </ligand>
</feature>
<evidence type="ECO:0000256" key="3">
    <source>
        <dbReference type="ARBA" id="ARBA00022679"/>
    </source>
</evidence>
<keyword evidence="8" id="KW-1185">Reference proteome</keyword>
<proteinExistence type="inferred from homology"/>
<reference evidence="7" key="1">
    <citation type="submission" date="2020-01" db="EMBL/GenBank/DDBJ databases">
        <authorList>
            <person name="Rat A."/>
        </authorList>
    </citation>
    <scope>NUCLEOTIDE SEQUENCE</scope>
    <source>
        <strain evidence="7">LMG 28251</strain>
    </source>
</reference>
<gene>
    <name evidence="6 7" type="primary">phnN</name>
    <name evidence="7" type="ORF">GXW79_07845</name>
</gene>
<accession>A0AAF1KNT2</accession>
<comment type="pathway">
    <text evidence="2 6">Metabolic intermediate biosynthesis; 5-phospho-alpha-D-ribose 1-diphosphate biosynthesis; 5-phospho-alpha-D-ribose 1-diphosphate from D-ribose 5-phosphate (route II): step 3/3.</text>
</comment>
<dbReference type="EMBL" id="JAAEDH010000007">
    <property type="protein sequence ID" value="MBR0654988.1"/>
    <property type="molecule type" value="Genomic_DNA"/>
</dbReference>
<organism evidence="7 8">
    <name type="scientific">Plastoroseomonas arctica</name>
    <dbReference type="NCBI Taxonomy" id="1509237"/>
    <lineage>
        <taxon>Bacteria</taxon>
        <taxon>Pseudomonadati</taxon>
        <taxon>Pseudomonadota</taxon>
        <taxon>Alphaproteobacteria</taxon>
        <taxon>Acetobacterales</taxon>
        <taxon>Acetobacteraceae</taxon>
        <taxon>Plastoroseomonas</taxon>
    </lineage>
</organism>
<evidence type="ECO:0000313" key="7">
    <source>
        <dbReference type="EMBL" id="MBR0654988.1"/>
    </source>
</evidence>
<dbReference type="Gene3D" id="3.40.50.300">
    <property type="entry name" value="P-loop containing nucleotide triphosphate hydrolases"/>
    <property type="match status" value="1"/>
</dbReference>
<dbReference type="GO" id="GO:0019634">
    <property type="term" value="P:organic phosphonate metabolic process"/>
    <property type="evidence" value="ECO:0007669"/>
    <property type="project" value="UniProtKB-UniRule"/>
</dbReference>
<comment type="similarity">
    <text evidence="6">Belongs to the ribose 1,5-bisphosphokinase family.</text>
</comment>
<keyword evidence="5 6" id="KW-0067">ATP-binding</keyword>